<dbReference type="PANTHER" id="PTHR43547">
    <property type="entry name" value="TWO-COMPONENT HISTIDINE KINASE"/>
    <property type="match status" value="1"/>
</dbReference>
<dbReference type="InterPro" id="IPR018060">
    <property type="entry name" value="HTH_AraC"/>
</dbReference>
<evidence type="ECO:0000259" key="11">
    <source>
        <dbReference type="PROSITE" id="PS01124"/>
    </source>
</evidence>
<dbReference type="Pfam" id="PF12833">
    <property type="entry name" value="HTH_18"/>
    <property type="match status" value="1"/>
</dbReference>
<dbReference type="GO" id="GO:0000155">
    <property type="term" value="F:phosphorelay sensor kinase activity"/>
    <property type="evidence" value="ECO:0007669"/>
    <property type="project" value="InterPro"/>
</dbReference>
<dbReference type="EMBL" id="CM001167">
    <property type="protein sequence ID" value="EGJ71875.1"/>
    <property type="molecule type" value="Genomic_DNA"/>
</dbReference>
<dbReference type="OrthoDB" id="717811at2"/>
<dbReference type="SMART" id="SM00448">
    <property type="entry name" value="REC"/>
    <property type="match status" value="1"/>
</dbReference>
<keyword evidence="3 9" id="KW-0597">Phosphoprotein</keyword>
<dbReference type="InterPro" id="IPR036890">
    <property type="entry name" value="HATPase_C_sf"/>
</dbReference>
<dbReference type="SUPFAM" id="SSF52172">
    <property type="entry name" value="CheY-like"/>
    <property type="match status" value="1"/>
</dbReference>
<dbReference type="GO" id="GO:0043565">
    <property type="term" value="F:sequence-specific DNA binding"/>
    <property type="evidence" value="ECO:0007669"/>
    <property type="project" value="InterPro"/>
</dbReference>
<dbReference type="GO" id="GO:0003700">
    <property type="term" value="F:DNA-binding transcription factor activity"/>
    <property type="evidence" value="ECO:0007669"/>
    <property type="project" value="InterPro"/>
</dbReference>
<dbReference type="InterPro" id="IPR018062">
    <property type="entry name" value="HTH_AraC-typ_CS"/>
</dbReference>
<dbReference type="PROSITE" id="PS50109">
    <property type="entry name" value="HIS_KIN"/>
    <property type="match status" value="1"/>
</dbReference>
<dbReference type="PROSITE" id="PS00041">
    <property type="entry name" value="HTH_ARAC_FAMILY_1"/>
    <property type="match status" value="1"/>
</dbReference>
<dbReference type="Pfam" id="PF07495">
    <property type="entry name" value="Y_Y_Y"/>
    <property type="match status" value="1"/>
</dbReference>
<name>F3ZR02_9BACE</name>
<dbReference type="CDD" id="cd00082">
    <property type="entry name" value="HisKA"/>
    <property type="match status" value="1"/>
</dbReference>
<evidence type="ECO:0000256" key="2">
    <source>
        <dbReference type="ARBA" id="ARBA00012438"/>
    </source>
</evidence>
<dbReference type="HOGENOM" id="CLU_000445_28_1_10"/>
<dbReference type="eggNOG" id="COG2205">
    <property type="taxonomic scope" value="Bacteria"/>
</dbReference>
<keyword evidence="15" id="KW-1185">Reference proteome</keyword>
<dbReference type="SUPFAM" id="SSF47384">
    <property type="entry name" value="Homodimeric domain of signal transducing histidine kinase"/>
    <property type="match status" value="1"/>
</dbReference>
<evidence type="ECO:0000313" key="15">
    <source>
        <dbReference type="Proteomes" id="UP000018439"/>
    </source>
</evidence>
<dbReference type="Gene3D" id="1.10.287.130">
    <property type="match status" value="1"/>
</dbReference>
<dbReference type="SUPFAM" id="SSF55874">
    <property type="entry name" value="ATPase domain of HSP90 chaperone/DNA topoisomerase II/histidine kinase"/>
    <property type="match status" value="1"/>
</dbReference>
<dbReference type="InterPro" id="IPR036097">
    <property type="entry name" value="HisK_dim/P_sf"/>
</dbReference>
<keyword evidence="5 14" id="KW-0418">Kinase</keyword>
<evidence type="ECO:0000256" key="4">
    <source>
        <dbReference type="ARBA" id="ARBA00022679"/>
    </source>
</evidence>
<dbReference type="Gene3D" id="2.130.10.10">
    <property type="entry name" value="YVTN repeat-like/Quinoprotein amine dehydrogenase"/>
    <property type="match status" value="1"/>
</dbReference>
<dbReference type="PANTHER" id="PTHR43547:SF2">
    <property type="entry name" value="HYBRID SIGNAL TRANSDUCTION HISTIDINE KINASE C"/>
    <property type="match status" value="1"/>
</dbReference>
<dbReference type="CDD" id="cd17574">
    <property type="entry name" value="REC_OmpR"/>
    <property type="match status" value="1"/>
</dbReference>
<gene>
    <name evidence="14" type="ORF">Bcop_1683</name>
</gene>
<evidence type="ECO:0000256" key="9">
    <source>
        <dbReference type="PROSITE-ProRule" id="PRU00169"/>
    </source>
</evidence>
<dbReference type="InterPro" id="IPR011006">
    <property type="entry name" value="CheY-like_superfamily"/>
</dbReference>
<dbReference type="Pfam" id="PF00512">
    <property type="entry name" value="HisKA"/>
    <property type="match status" value="1"/>
</dbReference>
<dbReference type="InterPro" id="IPR011123">
    <property type="entry name" value="Y_Y_Y"/>
</dbReference>
<dbReference type="EC" id="2.7.13.3" evidence="2"/>
<keyword evidence="8" id="KW-0804">Transcription</keyword>
<dbReference type="InterPro" id="IPR015943">
    <property type="entry name" value="WD40/YVTN_repeat-like_dom_sf"/>
</dbReference>
<comment type="catalytic activity">
    <reaction evidence="1">
        <text>ATP + protein L-histidine = ADP + protein N-phospho-L-histidine.</text>
        <dbReference type="EC" id="2.7.13.3"/>
    </reaction>
</comment>
<feature type="transmembrane region" description="Helical" evidence="10">
    <location>
        <begin position="236"/>
        <end position="254"/>
    </location>
</feature>
<evidence type="ECO:0000256" key="7">
    <source>
        <dbReference type="ARBA" id="ARBA00023125"/>
    </source>
</evidence>
<dbReference type="Proteomes" id="UP000018439">
    <property type="component" value="Chromosome"/>
</dbReference>
<keyword evidence="6" id="KW-0805">Transcription regulation</keyword>
<evidence type="ECO:0000256" key="1">
    <source>
        <dbReference type="ARBA" id="ARBA00000085"/>
    </source>
</evidence>
<dbReference type="Gene3D" id="2.60.40.10">
    <property type="entry name" value="Immunoglobulins"/>
    <property type="match status" value="1"/>
</dbReference>
<dbReference type="Pfam" id="PF02518">
    <property type="entry name" value="HATPase_c"/>
    <property type="match status" value="1"/>
</dbReference>
<dbReference type="PROSITE" id="PS01124">
    <property type="entry name" value="HTH_ARAC_FAMILY_2"/>
    <property type="match status" value="1"/>
</dbReference>
<dbReference type="Gene3D" id="3.40.50.2300">
    <property type="match status" value="1"/>
</dbReference>
<evidence type="ECO:0000256" key="10">
    <source>
        <dbReference type="SAM" id="Phobius"/>
    </source>
</evidence>
<dbReference type="InterPro" id="IPR004358">
    <property type="entry name" value="Sig_transdc_His_kin-like_C"/>
</dbReference>
<evidence type="ECO:0000259" key="12">
    <source>
        <dbReference type="PROSITE" id="PS50109"/>
    </source>
</evidence>
<dbReference type="SMART" id="SM00342">
    <property type="entry name" value="HTH_ARAC"/>
    <property type="match status" value="1"/>
</dbReference>
<protein>
    <recommendedName>
        <fullName evidence="2">histidine kinase</fullName>
        <ecNumber evidence="2">2.7.13.3</ecNumber>
    </recommendedName>
</protein>
<dbReference type="InterPro" id="IPR013783">
    <property type="entry name" value="Ig-like_fold"/>
</dbReference>
<evidence type="ECO:0000256" key="8">
    <source>
        <dbReference type="ARBA" id="ARBA00023163"/>
    </source>
</evidence>
<sequence>MYLLNRNKNSFEPYAEEHKYIGQIVTNIIEDDVEHLWVTTNTGLIELSIPDNNNLDKILHFTKSDGLQDNFFNLNASFKSDKGILFFGGNNGLNYIKPNERQASKNFYPIMLTDLKIFNQSFRELPKSEREAITSQSLDHSNVITLSHDKNNFTLEFAVLNYADPSQNLLAYKLEGYDHNWIYTDYQKSFAHYSNLRSGTYKLYMQGTNVSGEWFDAENSVTIKVLPPFWLSTKAYVLYTLTLFLIIVLIIRAVRNRSKLKHQLKMIELRKQKTDEVNHNKLQFFTNITHELMTPLTIISASLADIKSTTKEENLAIQSIKTNVLRLIRLIQQILEFRKVGGGKAHLCVTQGDLDLFIRNSIASFRPLIKSKNLTITFESNMDEGTLVYFDPDKVDKIMYNLLSNAAKYNRENGSITVKLNYNTLAHQVVISVIDTGEGIEENLLPTLFQHFYEGKYRSYNTIGTGIGLALTKDLVTLHKGEIKVESKVGVGSTFTIVLPSNKDSYDPYQIDESITIRKNAVIDALVDEGEELPSSEVKFDETRHLLLVEDNLELLYAMNRIFSSKYNVFTATNGAEAIDILKEKEIHIIISDIMMPEIDGLSLCQYTKSHLEYSHIPVILLTAKQTEEDMIEGYKYGADSYFAKPPSFPLLYARVDNLLEKAERVKVDFRKQLVFDSKELDYNSIDQDFLQQAVDTVNKYLSDADFDLTKFVSEMFTSRTTLNDKLKSLTGLTPIAFINHIRLNAARLAMEKNPDVQIAEVAFSVGFNDPRYFSTAFKKKYGSSPSDYIHQIHNKEE</sequence>
<evidence type="ECO:0000256" key="5">
    <source>
        <dbReference type="ARBA" id="ARBA00022777"/>
    </source>
</evidence>
<dbReference type="AlphaFoldDB" id="F3ZR02"/>
<dbReference type="Pfam" id="PF00072">
    <property type="entry name" value="Response_reg"/>
    <property type="match status" value="1"/>
</dbReference>
<dbReference type="SUPFAM" id="SSF46689">
    <property type="entry name" value="Homeodomain-like"/>
    <property type="match status" value="1"/>
</dbReference>
<dbReference type="SMART" id="SM00387">
    <property type="entry name" value="HATPase_c"/>
    <property type="match status" value="1"/>
</dbReference>
<dbReference type="Gene3D" id="3.30.565.10">
    <property type="entry name" value="Histidine kinase-like ATPase, C-terminal domain"/>
    <property type="match status" value="1"/>
</dbReference>
<dbReference type="FunFam" id="3.30.565.10:FF:000006">
    <property type="entry name" value="Sensor histidine kinase WalK"/>
    <property type="match status" value="1"/>
</dbReference>
<reference evidence="14 15" key="1">
    <citation type="journal article" date="2011" name="Stand. Genomic Sci.">
        <title>Non-contiguous finished genome sequence of Bacteroides coprosuis type strain (PC139).</title>
        <authorList>
            <person name="Land M."/>
            <person name="Held B."/>
            <person name="Gronow S."/>
            <person name="Abt B."/>
            <person name="Lucas S."/>
            <person name="Del Rio T.G."/>
            <person name="Nolan M."/>
            <person name="Tice H."/>
            <person name="Cheng J.F."/>
            <person name="Pitluck S."/>
            <person name="Liolios K."/>
            <person name="Pagani I."/>
            <person name="Ivanova N."/>
            <person name="Mavromatis K."/>
            <person name="Mikhailova N."/>
            <person name="Pati A."/>
            <person name="Tapia R."/>
            <person name="Han C."/>
            <person name="Goodwin L."/>
            <person name="Chen A."/>
            <person name="Palaniappan K."/>
            <person name="Hauser L."/>
            <person name="Brambilla E.M."/>
            <person name="Rohde M."/>
            <person name="Goker M."/>
            <person name="Detter J.C."/>
            <person name="Woyke T."/>
            <person name="Bristow J."/>
            <person name="Eisen J.A."/>
            <person name="Markowitz V."/>
            <person name="Hugenholtz P."/>
            <person name="Kyrpides N.C."/>
            <person name="Klenk H.P."/>
            <person name="Lapidus A."/>
        </authorList>
    </citation>
    <scope>NUCLEOTIDE SEQUENCE</scope>
    <source>
        <strain evidence="14 15">DSM 18011</strain>
    </source>
</reference>
<dbReference type="STRING" id="679937.Bcop_1683"/>
<keyword evidence="7" id="KW-0238">DNA-binding</keyword>
<keyword evidence="10" id="KW-1133">Transmembrane helix</keyword>
<feature type="domain" description="Response regulatory" evidence="13">
    <location>
        <begin position="545"/>
        <end position="660"/>
    </location>
</feature>
<dbReference type="InterPro" id="IPR001789">
    <property type="entry name" value="Sig_transdc_resp-reg_receiver"/>
</dbReference>
<dbReference type="InterPro" id="IPR003594">
    <property type="entry name" value="HATPase_dom"/>
</dbReference>
<feature type="domain" description="Histidine kinase" evidence="12">
    <location>
        <begin position="287"/>
        <end position="503"/>
    </location>
</feature>
<dbReference type="InterPro" id="IPR005467">
    <property type="entry name" value="His_kinase_dom"/>
</dbReference>
<dbReference type="InterPro" id="IPR003661">
    <property type="entry name" value="HisK_dim/P_dom"/>
</dbReference>
<dbReference type="Gene3D" id="1.10.10.60">
    <property type="entry name" value="Homeodomain-like"/>
    <property type="match status" value="1"/>
</dbReference>
<evidence type="ECO:0000256" key="3">
    <source>
        <dbReference type="ARBA" id="ARBA00022553"/>
    </source>
</evidence>
<keyword evidence="10" id="KW-0472">Membrane</keyword>
<keyword evidence="4" id="KW-0808">Transferase</keyword>
<evidence type="ECO:0000259" key="13">
    <source>
        <dbReference type="PROSITE" id="PS50110"/>
    </source>
</evidence>
<dbReference type="PRINTS" id="PR00344">
    <property type="entry name" value="BCTRLSENSOR"/>
</dbReference>
<dbReference type="SMART" id="SM00388">
    <property type="entry name" value="HisKA"/>
    <property type="match status" value="1"/>
</dbReference>
<organism evidence="14 15">
    <name type="scientific">Bacteroides coprosuis DSM 18011</name>
    <dbReference type="NCBI Taxonomy" id="679937"/>
    <lineage>
        <taxon>Bacteria</taxon>
        <taxon>Pseudomonadati</taxon>
        <taxon>Bacteroidota</taxon>
        <taxon>Bacteroidia</taxon>
        <taxon>Bacteroidales</taxon>
        <taxon>Bacteroidaceae</taxon>
        <taxon>Bacteroides</taxon>
    </lineage>
</organism>
<dbReference type="InterPro" id="IPR009057">
    <property type="entry name" value="Homeodomain-like_sf"/>
</dbReference>
<accession>F3ZR02</accession>
<evidence type="ECO:0000256" key="6">
    <source>
        <dbReference type="ARBA" id="ARBA00023015"/>
    </source>
</evidence>
<dbReference type="eggNOG" id="COG0745">
    <property type="taxonomic scope" value="Bacteria"/>
</dbReference>
<feature type="domain" description="HTH araC/xylS-type" evidence="11">
    <location>
        <begin position="692"/>
        <end position="792"/>
    </location>
</feature>
<feature type="modified residue" description="4-aspartylphosphate" evidence="9">
    <location>
        <position position="593"/>
    </location>
</feature>
<keyword evidence="10" id="KW-0812">Transmembrane</keyword>
<dbReference type="PROSITE" id="PS50110">
    <property type="entry name" value="RESPONSE_REGULATORY"/>
    <property type="match status" value="1"/>
</dbReference>
<evidence type="ECO:0000313" key="14">
    <source>
        <dbReference type="EMBL" id="EGJ71875.1"/>
    </source>
</evidence>
<proteinExistence type="predicted"/>